<dbReference type="Proteomes" id="UP000015105">
    <property type="component" value="Chromosome 6D"/>
</dbReference>
<dbReference type="Gramene" id="AET6Gv20379100.6">
    <property type="protein sequence ID" value="AET6Gv20379100.6"/>
    <property type="gene ID" value="AET6Gv20379100"/>
</dbReference>
<proteinExistence type="predicted"/>
<name>A0A453NI05_AEGTS</name>
<dbReference type="GO" id="GO:0006511">
    <property type="term" value="P:ubiquitin-dependent protein catabolic process"/>
    <property type="evidence" value="ECO:0007669"/>
    <property type="project" value="InterPro"/>
</dbReference>
<organism evidence="1 2">
    <name type="scientific">Aegilops tauschii subsp. strangulata</name>
    <name type="common">Goatgrass</name>
    <dbReference type="NCBI Taxonomy" id="200361"/>
    <lineage>
        <taxon>Eukaryota</taxon>
        <taxon>Viridiplantae</taxon>
        <taxon>Streptophyta</taxon>
        <taxon>Embryophyta</taxon>
        <taxon>Tracheophyta</taxon>
        <taxon>Spermatophyta</taxon>
        <taxon>Magnoliopsida</taxon>
        <taxon>Liliopsida</taxon>
        <taxon>Poales</taxon>
        <taxon>Poaceae</taxon>
        <taxon>BOP clade</taxon>
        <taxon>Pooideae</taxon>
        <taxon>Triticodae</taxon>
        <taxon>Triticeae</taxon>
        <taxon>Triticinae</taxon>
        <taxon>Aegilops</taxon>
    </lineage>
</organism>
<evidence type="ECO:0000313" key="1">
    <source>
        <dbReference type="EnsemblPlants" id="AET6Gv20379100.6"/>
    </source>
</evidence>
<reference evidence="1" key="4">
    <citation type="submission" date="2019-03" db="UniProtKB">
        <authorList>
            <consortium name="EnsemblPlants"/>
        </authorList>
    </citation>
    <scope>IDENTIFICATION</scope>
</reference>
<reference evidence="2" key="1">
    <citation type="journal article" date="2014" name="Science">
        <title>Ancient hybridizations among the ancestral genomes of bread wheat.</title>
        <authorList>
            <consortium name="International Wheat Genome Sequencing Consortium,"/>
            <person name="Marcussen T."/>
            <person name="Sandve S.R."/>
            <person name="Heier L."/>
            <person name="Spannagl M."/>
            <person name="Pfeifer M."/>
            <person name="Jakobsen K.S."/>
            <person name="Wulff B.B."/>
            <person name="Steuernagel B."/>
            <person name="Mayer K.F."/>
            <person name="Olsen O.A."/>
        </authorList>
    </citation>
    <scope>NUCLEOTIDE SEQUENCE [LARGE SCALE GENOMIC DNA]</scope>
    <source>
        <strain evidence="2">cv. AL8/78</strain>
    </source>
</reference>
<reference evidence="2" key="2">
    <citation type="journal article" date="2017" name="Nat. Plants">
        <title>The Aegilops tauschii genome reveals multiple impacts of transposons.</title>
        <authorList>
            <person name="Zhao G."/>
            <person name="Zou C."/>
            <person name="Li K."/>
            <person name="Wang K."/>
            <person name="Li T."/>
            <person name="Gao L."/>
            <person name="Zhang X."/>
            <person name="Wang H."/>
            <person name="Yang Z."/>
            <person name="Liu X."/>
            <person name="Jiang W."/>
            <person name="Mao L."/>
            <person name="Kong X."/>
            <person name="Jiao Y."/>
            <person name="Jia J."/>
        </authorList>
    </citation>
    <scope>NUCLEOTIDE SEQUENCE [LARGE SCALE GENOMIC DNA]</scope>
    <source>
        <strain evidence="2">cv. AL8/78</strain>
    </source>
</reference>
<dbReference type="InterPro" id="IPR036959">
    <property type="entry name" value="Peptidase_C12_UCH_sf"/>
</dbReference>
<dbReference type="AlphaFoldDB" id="A0A453NI05"/>
<evidence type="ECO:0000313" key="2">
    <source>
        <dbReference type="Proteomes" id="UP000015105"/>
    </source>
</evidence>
<dbReference type="Gene3D" id="3.40.532.10">
    <property type="entry name" value="Peptidase C12, ubiquitin carboxyl-terminal hydrolase"/>
    <property type="match status" value="1"/>
</dbReference>
<dbReference type="EnsemblPlants" id="AET6Gv20379100.6">
    <property type="protein sequence ID" value="AET6Gv20379100.6"/>
    <property type="gene ID" value="AET6Gv20379100"/>
</dbReference>
<protein>
    <submittedName>
        <fullName evidence="1">Uncharacterized protein</fullName>
    </submittedName>
</protein>
<reference evidence="1" key="5">
    <citation type="journal article" date="2021" name="G3 (Bethesda)">
        <title>Aegilops tauschii genome assembly Aet v5.0 features greater sequence contiguity and improved annotation.</title>
        <authorList>
            <person name="Wang L."/>
            <person name="Zhu T."/>
            <person name="Rodriguez J.C."/>
            <person name="Deal K.R."/>
            <person name="Dubcovsky J."/>
            <person name="McGuire P.E."/>
            <person name="Lux T."/>
            <person name="Spannagl M."/>
            <person name="Mayer K.F.X."/>
            <person name="Baldrich P."/>
            <person name="Meyers B.C."/>
            <person name="Huo N."/>
            <person name="Gu Y.Q."/>
            <person name="Zhou H."/>
            <person name="Devos K.M."/>
            <person name="Bennetzen J.L."/>
            <person name="Unver T."/>
            <person name="Budak H."/>
            <person name="Gulick P.J."/>
            <person name="Galiba G."/>
            <person name="Kalapos B."/>
            <person name="Nelson D.R."/>
            <person name="Li P."/>
            <person name="You F.M."/>
            <person name="Luo M.C."/>
            <person name="Dvorak J."/>
        </authorList>
    </citation>
    <scope>NUCLEOTIDE SEQUENCE [LARGE SCALE GENOMIC DNA]</scope>
    <source>
        <strain evidence="1">cv. AL8/78</strain>
    </source>
</reference>
<reference evidence="1" key="3">
    <citation type="journal article" date="2017" name="Nature">
        <title>Genome sequence of the progenitor of the wheat D genome Aegilops tauschii.</title>
        <authorList>
            <person name="Luo M.C."/>
            <person name="Gu Y.Q."/>
            <person name="Puiu D."/>
            <person name="Wang H."/>
            <person name="Twardziok S.O."/>
            <person name="Deal K.R."/>
            <person name="Huo N."/>
            <person name="Zhu T."/>
            <person name="Wang L."/>
            <person name="Wang Y."/>
            <person name="McGuire P.E."/>
            <person name="Liu S."/>
            <person name="Long H."/>
            <person name="Ramasamy R.K."/>
            <person name="Rodriguez J.C."/>
            <person name="Van S.L."/>
            <person name="Yuan L."/>
            <person name="Wang Z."/>
            <person name="Xia Z."/>
            <person name="Xiao L."/>
            <person name="Anderson O.D."/>
            <person name="Ouyang S."/>
            <person name="Liang Y."/>
            <person name="Zimin A.V."/>
            <person name="Pertea G."/>
            <person name="Qi P."/>
            <person name="Bennetzen J.L."/>
            <person name="Dai X."/>
            <person name="Dawson M.W."/>
            <person name="Muller H.G."/>
            <person name="Kugler K."/>
            <person name="Rivarola-Duarte L."/>
            <person name="Spannagl M."/>
            <person name="Mayer K.F.X."/>
            <person name="Lu F.H."/>
            <person name="Bevan M.W."/>
            <person name="Leroy P."/>
            <person name="Li P."/>
            <person name="You F.M."/>
            <person name="Sun Q."/>
            <person name="Liu Z."/>
            <person name="Lyons E."/>
            <person name="Wicker T."/>
            <person name="Salzberg S.L."/>
            <person name="Devos K.M."/>
            <person name="Dvorak J."/>
        </authorList>
    </citation>
    <scope>NUCLEOTIDE SEQUENCE [LARGE SCALE GENOMIC DNA]</scope>
    <source>
        <strain evidence="1">cv. AL8/78</strain>
    </source>
</reference>
<keyword evidence="2" id="KW-1185">Reference proteome</keyword>
<accession>A0A453NI05</accession>
<dbReference type="GO" id="GO:0004843">
    <property type="term" value="F:cysteine-type deubiquitinase activity"/>
    <property type="evidence" value="ECO:0007669"/>
    <property type="project" value="InterPro"/>
</dbReference>
<sequence>VCRGLVDMSWAPIENDPGVFTELLQQLQLKGLQVSNHLP</sequence>